<feature type="region of interest" description="Disordered" evidence="1">
    <location>
        <begin position="171"/>
        <end position="199"/>
    </location>
</feature>
<proteinExistence type="predicted"/>
<name>A0A418X2M6_9BURK</name>
<dbReference type="EMBL" id="QYUN01000002">
    <property type="protein sequence ID" value="RJG06718.1"/>
    <property type="molecule type" value="Genomic_DNA"/>
</dbReference>
<dbReference type="OrthoDB" id="5512987at2"/>
<evidence type="ECO:0000313" key="3">
    <source>
        <dbReference type="EMBL" id="RJG06718.1"/>
    </source>
</evidence>
<dbReference type="Pfam" id="PF01814">
    <property type="entry name" value="Hemerythrin"/>
    <property type="match status" value="1"/>
</dbReference>
<gene>
    <name evidence="3" type="ORF">D3870_12515</name>
</gene>
<feature type="domain" description="Hemerythrin-like" evidence="2">
    <location>
        <begin position="30"/>
        <end position="151"/>
    </location>
</feature>
<dbReference type="Gene3D" id="1.20.120.520">
    <property type="entry name" value="nmb1532 protein domain like"/>
    <property type="match status" value="1"/>
</dbReference>
<feature type="compositionally biased region" description="Basic residues" evidence="1">
    <location>
        <begin position="188"/>
        <end position="199"/>
    </location>
</feature>
<dbReference type="InterPro" id="IPR012312">
    <property type="entry name" value="Hemerythrin-like"/>
</dbReference>
<evidence type="ECO:0000256" key="1">
    <source>
        <dbReference type="SAM" id="MobiDB-lite"/>
    </source>
</evidence>
<sequence length="199" mass="22628">MSRNADTRTSSRTTPKTAPKGAHHASGHDVLDLLSEDHKNVRKMFDQFEKMKESEKADGEMKQSLIEHACAELTIHAQVEEEIFYPAMRNAIDDMAMLDEAEVEHAAAKQLITELSSMQPDDALYDAKFTVLGEYIKHHIDEEEKEMFKKARKSDADLMTLADQVQHRKDELREEMGISPMDEEGGKKASRMTKGKQVH</sequence>
<organism evidence="3 4">
    <name type="scientific">Noviherbaspirillum cavernae</name>
    <dbReference type="NCBI Taxonomy" id="2320862"/>
    <lineage>
        <taxon>Bacteria</taxon>
        <taxon>Pseudomonadati</taxon>
        <taxon>Pseudomonadota</taxon>
        <taxon>Betaproteobacteria</taxon>
        <taxon>Burkholderiales</taxon>
        <taxon>Oxalobacteraceae</taxon>
        <taxon>Noviherbaspirillum</taxon>
    </lineage>
</organism>
<dbReference type="PANTHER" id="PTHR35585:SF1">
    <property type="entry name" value="HHE DOMAIN PROTEIN (AFU_ORTHOLOGUE AFUA_4G00730)"/>
    <property type="match status" value="1"/>
</dbReference>
<evidence type="ECO:0000313" key="4">
    <source>
        <dbReference type="Proteomes" id="UP000285190"/>
    </source>
</evidence>
<dbReference type="AlphaFoldDB" id="A0A418X2M6"/>
<dbReference type="PANTHER" id="PTHR35585">
    <property type="entry name" value="HHE DOMAIN PROTEIN (AFU_ORTHOLOGUE AFUA_4G00730)"/>
    <property type="match status" value="1"/>
</dbReference>
<dbReference type="CDD" id="cd12108">
    <property type="entry name" value="Hr-like"/>
    <property type="match status" value="1"/>
</dbReference>
<feature type="region of interest" description="Disordered" evidence="1">
    <location>
        <begin position="1"/>
        <end position="27"/>
    </location>
</feature>
<keyword evidence="4" id="KW-1185">Reference proteome</keyword>
<feature type="compositionally biased region" description="Polar residues" evidence="1">
    <location>
        <begin position="1"/>
        <end position="16"/>
    </location>
</feature>
<accession>A0A418X2M6</accession>
<protein>
    <submittedName>
        <fullName evidence="3">Hemerythrin domain-containing protein</fullName>
    </submittedName>
</protein>
<dbReference type="RefSeq" id="WP_119739548.1">
    <property type="nucleotide sequence ID" value="NZ_QYUN01000002.1"/>
</dbReference>
<dbReference type="Proteomes" id="UP000285190">
    <property type="component" value="Unassembled WGS sequence"/>
</dbReference>
<evidence type="ECO:0000259" key="2">
    <source>
        <dbReference type="Pfam" id="PF01814"/>
    </source>
</evidence>
<reference evidence="3 4" key="1">
    <citation type="submission" date="2018-09" db="EMBL/GenBank/DDBJ databases">
        <authorList>
            <person name="Zhu H."/>
        </authorList>
    </citation>
    <scope>NUCLEOTIDE SEQUENCE [LARGE SCALE GENOMIC DNA]</scope>
    <source>
        <strain evidence="3 4">K2R10-39</strain>
    </source>
</reference>
<comment type="caution">
    <text evidence="3">The sequence shown here is derived from an EMBL/GenBank/DDBJ whole genome shotgun (WGS) entry which is preliminary data.</text>
</comment>